<evidence type="ECO:0000256" key="1">
    <source>
        <dbReference type="ARBA" id="ARBA00005417"/>
    </source>
</evidence>
<dbReference type="InterPro" id="IPR050319">
    <property type="entry name" value="ABC_transp_ATP-bind"/>
</dbReference>
<feature type="region of interest" description="Disordered" evidence="5">
    <location>
        <begin position="259"/>
        <end position="283"/>
    </location>
</feature>
<reference evidence="7 8" key="1">
    <citation type="submission" date="2018-05" db="EMBL/GenBank/DDBJ databases">
        <title>Amnibacterium sp. M8JJ-5, whole genome shotgun sequence.</title>
        <authorList>
            <person name="Tuo L."/>
        </authorList>
    </citation>
    <scope>NUCLEOTIDE SEQUENCE [LARGE SCALE GENOMIC DNA]</scope>
    <source>
        <strain evidence="7 8">M8JJ-5</strain>
    </source>
</reference>
<dbReference type="SUPFAM" id="SSF52540">
    <property type="entry name" value="P-loop containing nucleoside triphosphate hydrolases"/>
    <property type="match status" value="2"/>
</dbReference>
<dbReference type="InterPro" id="IPR003439">
    <property type="entry name" value="ABC_transporter-like_ATP-bd"/>
</dbReference>
<feature type="domain" description="ABC transporter" evidence="6">
    <location>
        <begin position="284"/>
        <end position="528"/>
    </location>
</feature>
<dbReference type="PANTHER" id="PTHR43776:SF7">
    <property type="entry name" value="D,D-DIPEPTIDE TRANSPORT ATP-BINDING PROTEIN DDPF-RELATED"/>
    <property type="match status" value="1"/>
</dbReference>
<keyword evidence="4 7" id="KW-0067">ATP-binding</keyword>
<proteinExistence type="inferred from homology"/>
<dbReference type="GO" id="GO:0016887">
    <property type="term" value="F:ATP hydrolysis activity"/>
    <property type="evidence" value="ECO:0007669"/>
    <property type="project" value="InterPro"/>
</dbReference>
<dbReference type="Pfam" id="PF08352">
    <property type="entry name" value="oligo_HPY"/>
    <property type="match status" value="1"/>
</dbReference>
<protein>
    <submittedName>
        <fullName evidence="7">ABC transporter ATP-binding protein</fullName>
    </submittedName>
</protein>
<evidence type="ECO:0000256" key="3">
    <source>
        <dbReference type="ARBA" id="ARBA00022741"/>
    </source>
</evidence>
<dbReference type="NCBIfam" id="NF007739">
    <property type="entry name" value="PRK10419.1"/>
    <property type="match status" value="2"/>
</dbReference>
<evidence type="ECO:0000256" key="2">
    <source>
        <dbReference type="ARBA" id="ARBA00022448"/>
    </source>
</evidence>
<dbReference type="GO" id="GO:0005524">
    <property type="term" value="F:ATP binding"/>
    <property type="evidence" value="ECO:0007669"/>
    <property type="project" value="UniProtKB-KW"/>
</dbReference>
<dbReference type="InterPro" id="IPR003593">
    <property type="entry name" value="AAA+_ATPase"/>
</dbReference>
<evidence type="ECO:0000259" key="6">
    <source>
        <dbReference type="PROSITE" id="PS50893"/>
    </source>
</evidence>
<keyword evidence="8" id="KW-1185">Reference proteome</keyword>
<organism evidence="7 8">
    <name type="scientific">Amnibacterium flavum</name>
    <dbReference type="NCBI Taxonomy" id="2173173"/>
    <lineage>
        <taxon>Bacteria</taxon>
        <taxon>Bacillati</taxon>
        <taxon>Actinomycetota</taxon>
        <taxon>Actinomycetes</taxon>
        <taxon>Micrococcales</taxon>
        <taxon>Microbacteriaceae</taxon>
        <taxon>Amnibacterium</taxon>
    </lineage>
</organism>
<keyword evidence="3" id="KW-0547">Nucleotide-binding</keyword>
<dbReference type="Pfam" id="PF00005">
    <property type="entry name" value="ABC_tran"/>
    <property type="match status" value="2"/>
</dbReference>
<dbReference type="RefSeq" id="WP_116756535.1">
    <property type="nucleotide sequence ID" value="NZ_JBHUEX010000001.1"/>
</dbReference>
<dbReference type="PANTHER" id="PTHR43776">
    <property type="entry name" value="TRANSPORT ATP-BINDING PROTEIN"/>
    <property type="match status" value="1"/>
</dbReference>
<dbReference type="CDD" id="cd03257">
    <property type="entry name" value="ABC_NikE_OppD_transporters"/>
    <property type="match status" value="2"/>
</dbReference>
<dbReference type="PROSITE" id="PS50893">
    <property type="entry name" value="ABC_TRANSPORTER_2"/>
    <property type="match status" value="2"/>
</dbReference>
<dbReference type="Gene3D" id="3.40.50.300">
    <property type="entry name" value="P-loop containing nucleotide triphosphate hydrolases"/>
    <property type="match status" value="2"/>
</dbReference>
<dbReference type="NCBIfam" id="NF008453">
    <property type="entry name" value="PRK11308.1"/>
    <property type="match status" value="2"/>
</dbReference>
<dbReference type="InterPro" id="IPR013563">
    <property type="entry name" value="Oligopep_ABC_C"/>
</dbReference>
<dbReference type="OrthoDB" id="4008250at2"/>
<dbReference type="GO" id="GO:0055085">
    <property type="term" value="P:transmembrane transport"/>
    <property type="evidence" value="ECO:0007669"/>
    <property type="project" value="UniProtKB-ARBA"/>
</dbReference>
<dbReference type="EMBL" id="QEOP01000002">
    <property type="protein sequence ID" value="PVZ94021.1"/>
    <property type="molecule type" value="Genomic_DNA"/>
</dbReference>
<comment type="similarity">
    <text evidence="1">Belongs to the ABC transporter superfamily.</text>
</comment>
<evidence type="ECO:0000256" key="5">
    <source>
        <dbReference type="SAM" id="MobiDB-lite"/>
    </source>
</evidence>
<dbReference type="InterPro" id="IPR027417">
    <property type="entry name" value="P-loop_NTPase"/>
</dbReference>
<gene>
    <name evidence="7" type="ORF">DDQ50_09705</name>
</gene>
<accession>A0A2V1HNW5</accession>
<dbReference type="GO" id="GO:0015833">
    <property type="term" value="P:peptide transport"/>
    <property type="evidence" value="ECO:0007669"/>
    <property type="project" value="InterPro"/>
</dbReference>
<dbReference type="InterPro" id="IPR017871">
    <property type="entry name" value="ABC_transporter-like_CS"/>
</dbReference>
<name>A0A2V1HNW5_9MICO</name>
<evidence type="ECO:0000313" key="8">
    <source>
        <dbReference type="Proteomes" id="UP000244893"/>
    </source>
</evidence>
<dbReference type="AlphaFoldDB" id="A0A2V1HNW5"/>
<sequence>MTDLLRVEGLRVAFGERDVVRGVDLRVGAGECLAIVGESGSGKSVTARALLGLTGGRVDADALALNGRSLLGLSERKWREIRGREIGLISQDALVSLDPFRPIGREIGDALRLHTRMSASARRGRVLETLAEVGLPDPALRFGQRSGDLSGGQRQRALIASAVVSRPPLIVADEPTTALDVTVQAQILDLLRSLTREGAGLVLISHDLAVVSAIADRIAVMSDGVIVEEGPTSRVLTSPVAEQTRALIAAVPFGRPRGSRLSAGGPAASAGPLTAPASSPTPALRATGLTKTFRLPGRDPLTAVADVSFELPAGTTLGLVGESGSGKSTTARLVLALTTPDAGEVQVEGRPWSALGESARGPHRRLMGAIYQDPLSSFDPRLSVRDILGDAIPRDIADGRTARLAEARRLLGTVGLDDGLLDRRPLHLSGGQRQRVSIARALAPRPRILICDEPVSALDVSVQATVLDLLDELQRELGLSYLFISHDLGVIQHVSDTVAVMEAGRIVETGPTEQLFREPRHPYTRRLLDSAPRLPV</sequence>
<dbReference type="Proteomes" id="UP000244893">
    <property type="component" value="Unassembled WGS sequence"/>
</dbReference>
<keyword evidence="2" id="KW-0813">Transport</keyword>
<comment type="caution">
    <text evidence="7">The sequence shown here is derived from an EMBL/GenBank/DDBJ whole genome shotgun (WGS) entry which is preliminary data.</text>
</comment>
<dbReference type="SMART" id="SM00382">
    <property type="entry name" value="AAA"/>
    <property type="match status" value="2"/>
</dbReference>
<feature type="domain" description="ABC transporter" evidence="6">
    <location>
        <begin position="5"/>
        <end position="248"/>
    </location>
</feature>
<dbReference type="PROSITE" id="PS00211">
    <property type="entry name" value="ABC_TRANSPORTER_1"/>
    <property type="match status" value="2"/>
</dbReference>
<evidence type="ECO:0000256" key="4">
    <source>
        <dbReference type="ARBA" id="ARBA00022840"/>
    </source>
</evidence>
<evidence type="ECO:0000313" key="7">
    <source>
        <dbReference type="EMBL" id="PVZ94021.1"/>
    </source>
</evidence>